<dbReference type="PANTHER" id="PTHR15921">
    <property type="entry name" value="PRE-MRNA CLEAVAGE COMPLEX II"/>
    <property type="match status" value="1"/>
</dbReference>
<dbReference type="CDD" id="cd16982">
    <property type="entry name" value="CID_Pcf11"/>
    <property type="match status" value="1"/>
</dbReference>
<protein>
    <recommendedName>
        <fullName evidence="2">CID domain-containing protein</fullName>
    </recommendedName>
</protein>
<dbReference type="SUPFAM" id="SSF48464">
    <property type="entry name" value="ENTH/VHS domain"/>
    <property type="match status" value="1"/>
</dbReference>
<feature type="region of interest" description="Disordered" evidence="1">
    <location>
        <begin position="450"/>
        <end position="567"/>
    </location>
</feature>
<feature type="compositionally biased region" description="Acidic residues" evidence="1">
    <location>
        <begin position="271"/>
        <end position="282"/>
    </location>
</feature>
<dbReference type="Proteomes" id="UP000007264">
    <property type="component" value="Unassembled WGS sequence"/>
</dbReference>
<accession>I0ZAR8</accession>
<dbReference type="InterPro" id="IPR008942">
    <property type="entry name" value="ENTH_VHS"/>
</dbReference>
<dbReference type="GO" id="GO:0000993">
    <property type="term" value="F:RNA polymerase II complex binding"/>
    <property type="evidence" value="ECO:0007669"/>
    <property type="project" value="InterPro"/>
</dbReference>
<dbReference type="InterPro" id="IPR047415">
    <property type="entry name" value="Pcf11_CID"/>
</dbReference>
<feature type="compositionally biased region" description="Pro residues" evidence="1">
    <location>
        <begin position="205"/>
        <end position="219"/>
    </location>
</feature>
<feature type="region of interest" description="Disordered" evidence="1">
    <location>
        <begin position="202"/>
        <end position="239"/>
    </location>
</feature>
<dbReference type="InterPro" id="IPR057242">
    <property type="entry name" value="PCFS4-like"/>
</dbReference>
<dbReference type="GO" id="GO:0003729">
    <property type="term" value="F:mRNA binding"/>
    <property type="evidence" value="ECO:0007669"/>
    <property type="project" value="InterPro"/>
</dbReference>
<reference evidence="3 4" key="1">
    <citation type="journal article" date="2012" name="Genome Biol.">
        <title>The genome of the polar eukaryotic microalga coccomyxa subellipsoidea reveals traits of cold adaptation.</title>
        <authorList>
            <person name="Blanc G."/>
            <person name="Agarkova I."/>
            <person name="Grimwood J."/>
            <person name="Kuo A."/>
            <person name="Brueggeman A."/>
            <person name="Dunigan D."/>
            <person name="Gurnon J."/>
            <person name="Ladunga I."/>
            <person name="Lindquist E."/>
            <person name="Lucas S."/>
            <person name="Pangilinan J."/>
            <person name="Proschold T."/>
            <person name="Salamov A."/>
            <person name="Schmutz J."/>
            <person name="Weeks D."/>
            <person name="Yamada T."/>
            <person name="Claverie J.M."/>
            <person name="Grigoriev I."/>
            <person name="Van Etten J."/>
            <person name="Lomsadze A."/>
            <person name="Borodovsky M."/>
        </authorList>
    </citation>
    <scope>NUCLEOTIDE SEQUENCE [LARGE SCALE GENOMIC DNA]</scope>
    <source>
        <strain evidence="3 4">C-169</strain>
    </source>
</reference>
<feature type="compositionally biased region" description="Low complexity" evidence="1">
    <location>
        <begin position="450"/>
        <end position="489"/>
    </location>
</feature>
<dbReference type="GO" id="GO:0005737">
    <property type="term" value="C:cytoplasm"/>
    <property type="evidence" value="ECO:0007669"/>
    <property type="project" value="TreeGrafter"/>
</dbReference>
<keyword evidence="4" id="KW-1185">Reference proteome</keyword>
<dbReference type="eggNOG" id="KOG2071">
    <property type="taxonomic scope" value="Eukaryota"/>
</dbReference>
<feature type="compositionally biased region" description="Basic residues" evidence="1">
    <location>
        <begin position="557"/>
        <end position="567"/>
    </location>
</feature>
<dbReference type="KEGG" id="csl:COCSUDRAFT_39322"/>
<dbReference type="PROSITE" id="PS51391">
    <property type="entry name" value="CID"/>
    <property type="match status" value="1"/>
</dbReference>
<evidence type="ECO:0000313" key="4">
    <source>
        <dbReference type="Proteomes" id="UP000007264"/>
    </source>
</evidence>
<evidence type="ECO:0000313" key="3">
    <source>
        <dbReference type="EMBL" id="EIE27737.1"/>
    </source>
</evidence>
<feature type="compositionally biased region" description="Pro residues" evidence="1">
    <location>
        <begin position="135"/>
        <end position="144"/>
    </location>
</feature>
<dbReference type="RefSeq" id="XP_005652281.1">
    <property type="nucleotide sequence ID" value="XM_005652224.1"/>
</dbReference>
<name>I0ZAR8_COCSC</name>
<dbReference type="EMBL" id="AGSI01000001">
    <property type="protein sequence ID" value="EIE27737.1"/>
    <property type="molecule type" value="Genomic_DNA"/>
</dbReference>
<dbReference type="STRING" id="574566.I0ZAR8"/>
<dbReference type="InterPro" id="IPR006569">
    <property type="entry name" value="CID_dom"/>
</dbReference>
<feature type="compositionally biased region" description="Basic and acidic residues" evidence="1">
    <location>
        <begin position="547"/>
        <end position="556"/>
    </location>
</feature>
<dbReference type="AlphaFoldDB" id="I0ZAR8"/>
<dbReference type="Pfam" id="PF23228">
    <property type="entry name" value="zf_PCFS4"/>
    <property type="match status" value="1"/>
</dbReference>
<dbReference type="PANTHER" id="PTHR15921:SF3">
    <property type="entry name" value="PRE-MRNA CLEAVAGE COMPLEX 2 PROTEIN PCF11"/>
    <property type="match status" value="1"/>
</dbReference>
<organism evidence="3 4">
    <name type="scientific">Coccomyxa subellipsoidea (strain C-169)</name>
    <name type="common">Green microalga</name>
    <dbReference type="NCBI Taxonomy" id="574566"/>
    <lineage>
        <taxon>Eukaryota</taxon>
        <taxon>Viridiplantae</taxon>
        <taxon>Chlorophyta</taxon>
        <taxon>core chlorophytes</taxon>
        <taxon>Trebouxiophyceae</taxon>
        <taxon>Trebouxiophyceae incertae sedis</taxon>
        <taxon>Coccomyxaceae</taxon>
        <taxon>Coccomyxa</taxon>
        <taxon>Coccomyxa subellipsoidea</taxon>
    </lineage>
</organism>
<comment type="caution">
    <text evidence="3">The sequence shown here is derived from an EMBL/GenBank/DDBJ whole genome shotgun (WGS) entry which is preliminary data.</text>
</comment>
<feature type="compositionally biased region" description="Low complexity" evidence="1">
    <location>
        <begin position="254"/>
        <end position="264"/>
    </location>
</feature>
<dbReference type="Gene3D" id="1.25.40.90">
    <property type="match status" value="1"/>
</dbReference>
<dbReference type="SMART" id="SM00582">
    <property type="entry name" value="RPR"/>
    <property type="match status" value="1"/>
</dbReference>
<feature type="region of interest" description="Disordered" evidence="1">
    <location>
        <begin position="254"/>
        <end position="282"/>
    </location>
</feature>
<feature type="region of interest" description="Disordered" evidence="1">
    <location>
        <begin position="126"/>
        <end position="188"/>
    </location>
</feature>
<feature type="compositionally biased region" description="Polar residues" evidence="1">
    <location>
        <begin position="526"/>
        <end position="543"/>
    </location>
</feature>
<feature type="compositionally biased region" description="Low complexity" evidence="1">
    <location>
        <begin position="503"/>
        <end position="516"/>
    </location>
</feature>
<sequence>MDAQELREFMAQYVSELADLTFNSKPIINTLTMLASENVKAASSIAAAIEKHILKCSPTHKLYGLYLMDSIIKNVRQPYTSLFSRTLPEVYMNAWSAAPQSRPQLQKLFNFWKGHLPDQTLAAITKRQGAQQAPLPAPPSPQPQLGPAAGYGAAAPFAAPPSPPSRPTSAGPQAPGVQQFPPGHSLYPAAAGIAQPYAAVQLQQFPPPPPPRQPSPQAPQPADAFPGFPQLPGPAQPSAAVMAALQAALAKKQQQQSGNAARQQPAASSVSEDDYWAGLEPDELPLKTVDERKMGFDSERLKAQSPAVLKELMACTVALRHRHLDRMFHHRRRTRGAGRRVLSQQWYVRADDWIAGTAADAQAAPAFFDLPEGREPVKKETTSVPVDDAQPNCALSGERFETFWDDASDEWRYKDALRLDADQAARYGLHEGVIVKVTALSAGPDPVLEEQAAAEGQSEEPAAAAAPAPEAPEPAAASTSKASEAPAPSNEVGPSVAVKTEPEAAAAAEDAAMEAADQVEGADQQEAASSVLETVEASGQLSAGVTVKRESDEQLPRRRSKRLKQDP</sequence>
<dbReference type="GO" id="GO:0031124">
    <property type="term" value="P:mRNA 3'-end processing"/>
    <property type="evidence" value="ECO:0007669"/>
    <property type="project" value="InterPro"/>
</dbReference>
<dbReference type="Pfam" id="PF04818">
    <property type="entry name" value="CID"/>
    <property type="match status" value="1"/>
</dbReference>
<proteinExistence type="predicted"/>
<feature type="domain" description="CID" evidence="2">
    <location>
        <begin position="5"/>
        <end position="132"/>
    </location>
</feature>
<feature type="compositionally biased region" description="Low complexity" evidence="1">
    <location>
        <begin position="145"/>
        <end position="157"/>
    </location>
</feature>
<dbReference type="OrthoDB" id="2129491at2759"/>
<dbReference type="GO" id="GO:0006369">
    <property type="term" value="P:termination of RNA polymerase II transcription"/>
    <property type="evidence" value="ECO:0007669"/>
    <property type="project" value="InterPro"/>
</dbReference>
<evidence type="ECO:0000256" key="1">
    <source>
        <dbReference type="SAM" id="MobiDB-lite"/>
    </source>
</evidence>
<evidence type="ECO:0000259" key="2">
    <source>
        <dbReference type="PROSITE" id="PS51391"/>
    </source>
</evidence>
<dbReference type="GO" id="GO:0005849">
    <property type="term" value="C:mRNA cleavage factor complex"/>
    <property type="evidence" value="ECO:0007669"/>
    <property type="project" value="TreeGrafter"/>
</dbReference>
<dbReference type="GeneID" id="17045752"/>
<dbReference type="InterPro" id="IPR045154">
    <property type="entry name" value="PCF11-like"/>
</dbReference>
<gene>
    <name evidence="3" type="ORF">COCSUDRAFT_39322</name>
</gene>